<proteinExistence type="predicted"/>
<reference evidence="3" key="2">
    <citation type="journal article" date="2021" name="PeerJ">
        <title>Extensive microbial diversity within the chicken gut microbiome revealed by metagenomics and culture.</title>
        <authorList>
            <person name="Gilroy R."/>
            <person name="Ravi A."/>
            <person name="Getino M."/>
            <person name="Pursley I."/>
            <person name="Horton D.L."/>
            <person name="Alikhan N.F."/>
            <person name="Baker D."/>
            <person name="Gharbi K."/>
            <person name="Hall N."/>
            <person name="Watson M."/>
            <person name="Adriaenssens E.M."/>
            <person name="Foster-Nyarko E."/>
            <person name="Jarju S."/>
            <person name="Secka A."/>
            <person name="Antonio M."/>
            <person name="Oren A."/>
            <person name="Chaudhuri R.R."/>
            <person name="La Ragione R."/>
            <person name="Hildebrand F."/>
            <person name="Pallen M.J."/>
        </authorList>
    </citation>
    <scope>NUCLEOTIDE SEQUENCE</scope>
    <source>
        <strain evidence="3">17073</strain>
    </source>
</reference>
<sequence>MMLKRIVLFLLPMLAISACDEESSSSEWLLGRTASITIGADENTVTFPAFTARDAWSCEVVFDSGQEWLSLSENNGKMGLVELSATVASNKSDSDRSAELVVTCHGETLRFHVTQLKAEKQETPDEPAQKSRIEKIEANYYAADMARTRTETMTLTYDGDALTGAVVVDEDVVAQTQRTTTIRIETNGNEKVYAVSVDGGEGRTYVAQLADGRFSTLDDMEFAYMDGRLFFIQSPEQIWSFSWNDAGNIRSIVRQEGETIEFVASEAVQTGNLSLNAMCLMCLENGLENAVFAEKGLWGDISRNLLMKLTEGNEIYLFNYVADDDLRITQILQYYRYVNSNLPTFQKTYEITYSDIE</sequence>
<accession>A0A9D1IKT1</accession>
<feature type="domain" description="BACON" evidence="2">
    <location>
        <begin position="63"/>
        <end position="115"/>
    </location>
</feature>
<gene>
    <name evidence="3" type="ORF">IAD18_05795</name>
</gene>
<dbReference type="EMBL" id="DVMS01000164">
    <property type="protein sequence ID" value="HIU39158.1"/>
    <property type="molecule type" value="Genomic_DNA"/>
</dbReference>
<dbReference type="InterPro" id="IPR013783">
    <property type="entry name" value="Ig-like_fold"/>
</dbReference>
<dbReference type="AlphaFoldDB" id="A0A9D1IKT1"/>
<name>A0A9D1IKT1_9BACT</name>
<dbReference type="PROSITE" id="PS51257">
    <property type="entry name" value="PROKAR_LIPOPROTEIN"/>
    <property type="match status" value="1"/>
</dbReference>
<evidence type="ECO:0000313" key="4">
    <source>
        <dbReference type="Proteomes" id="UP000824076"/>
    </source>
</evidence>
<evidence type="ECO:0000259" key="2">
    <source>
        <dbReference type="Pfam" id="PF13004"/>
    </source>
</evidence>
<dbReference type="InterPro" id="IPR024361">
    <property type="entry name" value="BACON"/>
</dbReference>
<dbReference type="CDD" id="cd14948">
    <property type="entry name" value="BACON"/>
    <property type="match status" value="1"/>
</dbReference>
<evidence type="ECO:0000256" key="1">
    <source>
        <dbReference type="SAM" id="SignalP"/>
    </source>
</evidence>
<dbReference type="Pfam" id="PF13004">
    <property type="entry name" value="BACON"/>
    <property type="match status" value="1"/>
</dbReference>
<comment type="caution">
    <text evidence="3">The sequence shown here is derived from an EMBL/GenBank/DDBJ whole genome shotgun (WGS) entry which is preliminary data.</text>
</comment>
<protein>
    <submittedName>
        <fullName evidence="3">BACON domain-containing protein</fullName>
    </submittedName>
</protein>
<evidence type="ECO:0000313" key="3">
    <source>
        <dbReference type="EMBL" id="HIU39158.1"/>
    </source>
</evidence>
<keyword evidence="1" id="KW-0732">Signal</keyword>
<feature type="signal peptide" evidence="1">
    <location>
        <begin position="1"/>
        <end position="20"/>
    </location>
</feature>
<feature type="chain" id="PRO_5038910046" evidence="1">
    <location>
        <begin position="21"/>
        <end position="357"/>
    </location>
</feature>
<organism evidence="3 4">
    <name type="scientific">Candidatus Limisoma intestinavium</name>
    <dbReference type="NCBI Taxonomy" id="2840856"/>
    <lineage>
        <taxon>Bacteria</taxon>
        <taxon>Pseudomonadati</taxon>
        <taxon>Bacteroidota</taxon>
        <taxon>Bacteroidia</taxon>
        <taxon>Bacteroidales</taxon>
        <taxon>Candidatus Limisoma</taxon>
    </lineage>
</organism>
<dbReference type="Gene3D" id="2.60.40.10">
    <property type="entry name" value="Immunoglobulins"/>
    <property type="match status" value="1"/>
</dbReference>
<dbReference type="Proteomes" id="UP000824076">
    <property type="component" value="Unassembled WGS sequence"/>
</dbReference>
<reference evidence="3" key="1">
    <citation type="submission" date="2020-10" db="EMBL/GenBank/DDBJ databases">
        <authorList>
            <person name="Gilroy R."/>
        </authorList>
    </citation>
    <scope>NUCLEOTIDE SEQUENCE</scope>
    <source>
        <strain evidence="3">17073</strain>
    </source>
</reference>